<sequence>MLSLNPNDVLKLDYDKLEQEKQALASELMDLKAKLKEENSEGSSQSVKEDSSKFSRQTKDRGSCENDDDSNGAVKERNGNAQMLISPSLLLPFRSWILLIFGFIESSLVSTI</sequence>
<dbReference type="Proteomes" id="UP000436088">
    <property type="component" value="Unassembled WGS sequence"/>
</dbReference>
<proteinExistence type="predicted"/>
<feature type="region of interest" description="Disordered" evidence="1">
    <location>
        <begin position="35"/>
        <end position="78"/>
    </location>
</feature>
<evidence type="ECO:0000313" key="3">
    <source>
        <dbReference type="Proteomes" id="UP000436088"/>
    </source>
</evidence>
<gene>
    <name evidence="2" type="ORF">F3Y22_tig00008007pilonHSYRG00001</name>
</gene>
<name>A0A6A3C9W3_HIBSY</name>
<dbReference type="AlphaFoldDB" id="A0A6A3C9W3"/>
<protein>
    <submittedName>
        <fullName evidence="2">Uncharacterized protein</fullName>
    </submittedName>
</protein>
<evidence type="ECO:0000256" key="1">
    <source>
        <dbReference type="SAM" id="MobiDB-lite"/>
    </source>
</evidence>
<reference evidence="2" key="1">
    <citation type="submission" date="2019-09" db="EMBL/GenBank/DDBJ databases">
        <title>Draft genome information of white flower Hibiscus syriacus.</title>
        <authorList>
            <person name="Kim Y.-M."/>
        </authorList>
    </citation>
    <scope>NUCLEOTIDE SEQUENCE [LARGE SCALE GENOMIC DNA]</scope>
    <source>
        <strain evidence="2">YM2019G1</strain>
    </source>
</reference>
<accession>A0A6A3C9W3</accession>
<evidence type="ECO:0000313" key="2">
    <source>
        <dbReference type="EMBL" id="KAE8725973.1"/>
    </source>
</evidence>
<organism evidence="2 3">
    <name type="scientific">Hibiscus syriacus</name>
    <name type="common">Rose of Sharon</name>
    <dbReference type="NCBI Taxonomy" id="106335"/>
    <lineage>
        <taxon>Eukaryota</taxon>
        <taxon>Viridiplantae</taxon>
        <taxon>Streptophyta</taxon>
        <taxon>Embryophyta</taxon>
        <taxon>Tracheophyta</taxon>
        <taxon>Spermatophyta</taxon>
        <taxon>Magnoliopsida</taxon>
        <taxon>eudicotyledons</taxon>
        <taxon>Gunneridae</taxon>
        <taxon>Pentapetalae</taxon>
        <taxon>rosids</taxon>
        <taxon>malvids</taxon>
        <taxon>Malvales</taxon>
        <taxon>Malvaceae</taxon>
        <taxon>Malvoideae</taxon>
        <taxon>Hibiscus</taxon>
    </lineage>
</organism>
<keyword evidence="3" id="KW-1185">Reference proteome</keyword>
<comment type="caution">
    <text evidence="2">The sequence shown here is derived from an EMBL/GenBank/DDBJ whole genome shotgun (WGS) entry which is preliminary data.</text>
</comment>
<feature type="compositionally biased region" description="Basic and acidic residues" evidence="1">
    <location>
        <begin position="47"/>
        <end position="64"/>
    </location>
</feature>
<dbReference type="EMBL" id="VEPZ02000398">
    <property type="protein sequence ID" value="KAE8725973.1"/>
    <property type="molecule type" value="Genomic_DNA"/>
</dbReference>